<feature type="transmembrane region" description="Helical" evidence="1">
    <location>
        <begin position="464"/>
        <end position="486"/>
    </location>
</feature>
<feature type="transmembrane region" description="Helical" evidence="1">
    <location>
        <begin position="376"/>
        <end position="397"/>
    </location>
</feature>
<feature type="transmembrane region" description="Helical" evidence="1">
    <location>
        <begin position="506"/>
        <end position="525"/>
    </location>
</feature>
<keyword evidence="1" id="KW-0812">Transmembrane</keyword>
<feature type="transmembrane region" description="Helical" evidence="1">
    <location>
        <begin position="403"/>
        <end position="424"/>
    </location>
</feature>
<sequence length="734" mass="78035">MRGLEFLLSLKNNLTAPLGRAQQSVEQFARQSAASFQQIAIGAAGLWGVAMSVKGLLDPAHQVQLALDELSTRNVDTQTLDKLYQAAQTFSTAYGKSAADFIASSTIIKSQIAGITDAELPRYTVAINTLAVATKGTAEQAAGYMADLANNFSSTATRMGQVPFAEMMASKAAYMQQQFGSSTDQIRELLKGSKGTGTQYGAGMDEQLAVLGTLGRTKGTESGGIYDAFLKSAVEGGKSLGLSFTDAQGKMLAFPDILQKLEAKFGTTIAGNVKAQATLNKAFGEGAQALTAAWGQADALRKHMRDMGNTAGLDRATEMAGKMADMWERVDKVWERIRVAVGMRLIPAIAPLVEYATAAGARFAKWLDLFPNIARWIGYIALATLSFAAAGALANIVMGVSRFIWMGLIPLWKLGAGSLSLMTGRMNIMTTIGGKLTTALTWLRSSLIGAKVAAWAAAAGITAITWPIVAIVAAIAAVVVAVIKFWQPIKAFIAGFISGFGEASSALAPIMPLFDAIGTAVGWVWQGVKMLFGWFTDLLTPIQYTQGELASVTSAGASFGRIVAGAIGLILTPIFWVIDACRWLDQVFADVWKSISLGWEMTVAFFTGLSPVEAFNGFVDQISGVFSGLWASIMSSFGEVYNWIAKKLNKLPGVNIDLKPLDNMPQVTDQAPTALPTPPGMNAPRINQGGINKTISSGSSRVTDNSRTIGEVNIYPQNAQTFDALMESRELAAP</sequence>
<evidence type="ECO:0000259" key="2">
    <source>
        <dbReference type="Pfam" id="PF10145"/>
    </source>
</evidence>
<dbReference type="AlphaFoldDB" id="A0AAJ1YCR6"/>
<organism evidence="3 4">
    <name type="scientific">Serratia fonticola</name>
    <dbReference type="NCBI Taxonomy" id="47917"/>
    <lineage>
        <taxon>Bacteria</taxon>
        <taxon>Pseudomonadati</taxon>
        <taxon>Pseudomonadota</taxon>
        <taxon>Gammaproteobacteria</taxon>
        <taxon>Enterobacterales</taxon>
        <taxon>Yersiniaceae</taxon>
        <taxon>Serratia</taxon>
    </lineage>
</organism>
<dbReference type="Pfam" id="PF10145">
    <property type="entry name" value="PhageMin_Tail"/>
    <property type="match status" value="1"/>
</dbReference>
<evidence type="ECO:0000256" key="1">
    <source>
        <dbReference type="SAM" id="Phobius"/>
    </source>
</evidence>
<dbReference type="Proteomes" id="UP001224622">
    <property type="component" value="Unassembled WGS sequence"/>
</dbReference>
<protein>
    <submittedName>
        <fullName evidence="3">Phage tail tape measure protein</fullName>
    </submittedName>
</protein>
<dbReference type="InterPro" id="IPR010090">
    <property type="entry name" value="Phage_tape_meas"/>
</dbReference>
<feature type="domain" description="Phage tail tape measure protein" evidence="2">
    <location>
        <begin position="85"/>
        <end position="284"/>
    </location>
</feature>
<keyword evidence="1" id="KW-1133">Transmembrane helix</keyword>
<reference evidence="3" key="1">
    <citation type="submission" date="2023-08" db="EMBL/GenBank/DDBJ databases">
        <title>The Comparative Genomic Analysis of Yersiniaceae from Polar Regions.</title>
        <authorList>
            <person name="Goncharov A."/>
            <person name="Aslanov B."/>
            <person name="Kolodzhieva V."/>
            <person name="Azarov D."/>
            <person name="Mochov A."/>
            <person name="Lebedeva E."/>
        </authorList>
    </citation>
    <scope>NUCLEOTIDE SEQUENCE</scope>
    <source>
        <strain evidence="3">Vf</strain>
    </source>
</reference>
<name>A0AAJ1YCR6_SERFO</name>
<evidence type="ECO:0000313" key="3">
    <source>
        <dbReference type="EMBL" id="MDQ9126932.1"/>
    </source>
</evidence>
<dbReference type="RefSeq" id="WP_309047379.1">
    <property type="nucleotide sequence ID" value="NZ_JAVIGA010000009.1"/>
</dbReference>
<keyword evidence="1" id="KW-0472">Membrane</keyword>
<accession>A0AAJ1YCR6</accession>
<feature type="transmembrane region" description="Helical" evidence="1">
    <location>
        <begin position="559"/>
        <end position="578"/>
    </location>
</feature>
<comment type="caution">
    <text evidence="3">The sequence shown here is derived from an EMBL/GenBank/DDBJ whole genome shotgun (WGS) entry which is preliminary data.</text>
</comment>
<gene>
    <name evidence="3" type="ORF">RDT67_10870</name>
</gene>
<dbReference type="NCBIfam" id="TIGR01760">
    <property type="entry name" value="tape_meas_TP901"/>
    <property type="match status" value="1"/>
</dbReference>
<dbReference type="EMBL" id="JAVIGA010000009">
    <property type="protein sequence ID" value="MDQ9126932.1"/>
    <property type="molecule type" value="Genomic_DNA"/>
</dbReference>
<proteinExistence type="predicted"/>
<evidence type="ECO:0000313" key="4">
    <source>
        <dbReference type="Proteomes" id="UP001224622"/>
    </source>
</evidence>